<evidence type="ECO:0000313" key="8">
    <source>
        <dbReference type="EMBL" id="KAG2621809.1"/>
    </source>
</evidence>
<evidence type="ECO:0000256" key="1">
    <source>
        <dbReference type="ARBA" id="ARBA00022701"/>
    </source>
</evidence>
<evidence type="ECO:0000256" key="6">
    <source>
        <dbReference type="SAM" id="Coils"/>
    </source>
</evidence>
<evidence type="ECO:0000256" key="4">
    <source>
        <dbReference type="ARBA" id="ARBA00023054"/>
    </source>
</evidence>
<dbReference type="InterPro" id="IPR044986">
    <property type="entry name" value="KIF15/KIN-12"/>
</dbReference>
<name>A0A8T0UMW2_PANVG</name>
<sequence>MVAEKELLKAENTNYKTIILNLEDEVKKLTRQQNLQLQINHHVKTKEENILLKRQNEELSAKLQQLGSILTRTKEELARYRVSNGKDPYEQIEEEELLRKKLDESEQDRSKLAENLSSLCTSIIKVAGVANPESDASLLKALECLNQLQCRIPSLESEVEDLKLKCKLLREKARLSELQSDSSSLRSGAKDGSTSPGFSRSPSISSFR</sequence>
<dbReference type="AlphaFoldDB" id="A0A8T0UMW2"/>
<evidence type="ECO:0000256" key="2">
    <source>
        <dbReference type="ARBA" id="ARBA00022741"/>
    </source>
</evidence>
<keyword evidence="3" id="KW-0067">ATP-binding</keyword>
<keyword evidence="5" id="KW-0505">Motor protein</keyword>
<dbReference type="PANTHER" id="PTHR37739:SF8">
    <property type="entry name" value="KINESIN-LIKE PROTEIN KIN-12D"/>
    <property type="match status" value="1"/>
</dbReference>
<comment type="caution">
    <text evidence="8">The sequence shown here is derived from an EMBL/GenBank/DDBJ whole genome shotgun (WGS) entry which is preliminary data.</text>
</comment>
<reference evidence="8" key="1">
    <citation type="submission" date="2020-05" db="EMBL/GenBank/DDBJ databases">
        <title>WGS assembly of Panicum virgatum.</title>
        <authorList>
            <person name="Lovell J.T."/>
            <person name="Jenkins J."/>
            <person name="Shu S."/>
            <person name="Juenger T.E."/>
            <person name="Schmutz J."/>
        </authorList>
    </citation>
    <scope>NUCLEOTIDE SEQUENCE</scope>
    <source>
        <strain evidence="8">AP13</strain>
    </source>
</reference>
<feature type="region of interest" description="Disordered" evidence="7">
    <location>
        <begin position="175"/>
        <end position="208"/>
    </location>
</feature>
<gene>
    <name evidence="8" type="ORF">PVAP13_3NG306300</name>
</gene>
<keyword evidence="2" id="KW-0547">Nucleotide-binding</keyword>
<dbReference type="Proteomes" id="UP000823388">
    <property type="component" value="Chromosome 3N"/>
</dbReference>
<organism evidence="8 9">
    <name type="scientific">Panicum virgatum</name>
    <name type="common">Blackwell switchgrass</name>
    <dbReference type="NCBI Taxonomy" id="38727"/>
    <lineage>
        <taxon>Eukaryota</taxon>
        <taxon>Viridiplantae</taxon>
        <taxon>Streptophyta</taxon>
        <taxon>Embryophyta</taxon>
        <taxon>Tracheophyta</taxon>
        <taxon>Spermatophyta</taxon>
        <taxon>Magnoliopsida</taxon>
        <taxon>Liliopsida</taxon>
        <taxon>Poales</taxon>
        <taxon>Poaceae</taxon>
        <taxon>PACMAD clade</taxon>
        <taxon>Panicoideae</taxon>
        <taxon>Panicodae</taxon>
        <taxon>Paniceae</taxon>
        <taxon>Panicinae</taxon>
        <taxon>Panicum</taxon>
        <taxon>Panicum sect. Hiantes</taxon>
    </lineage>
</organism>
<dbReference type="GO" id="GO:0005874">
    <property type="term" value="C:microtubule"/>
    <property type="evidence" value="ECO:0007669"/>
    <property type="project" value="UniProtKB-KW"/>
</dbReference>
<keyword evidence="9" id="KW-1185">Reference proteome</keyword>
<keyword evidence="4 6" id="KW-0175">Coiled coil</keyword>
<dbReference type="EMBL" id="CM029042">
    <property type="protein sequence ID" value="KAG2621809.1"/>
    <property type="molecule type" value="Genomic_DNA"/>
</dbReference>
<evidence type="ECO:0000256" key="3">
    <source>
        <dbReference type="ARBA" id="ARBA00022840"/>
    </source>
</evidence>
<proteinExistence type="predicted"/>
<evidence type="ECO:0000256" key="7">
    <source>
        <dbReference type="SAM" id="MobiDB-lite"/>
    </source>
</evidence>
<protein>
    <submittedName>
        <fullName evidence="8">Uncharacterized protein</fullName>
    </submittedName>
</protein>
<evidence type="ECO:0000313" key="9">
    <source>
        <dbReference type="Proteomes" id="UP000823388"/>
    </source>
</evidence>
<dbReference type="PANTHER" id="PTHR37739">
    <property type="entry name" value="KINESIN-LIKE PROTEIN KIN-12D"/>
    <property type="match status" value="1"/>
</dbReference>
<dbReference type="GO" id="GO:0005524">
    <property type="term" value="F:ATP binding"/>
    <property type="evidence" value="ECO:0007669"/>
    <property type="project" value="UniProtKB-KW"/>
</dbReference>
<accession>A0A8T0UMW2</accession>
<feature type="coiled-coil region" evidence="6">
    <location>
        <begin position="5"/>
        <end position="115"/>
    </location>
</feature>
<feature type="compositionally biased region" description="Low complexity" evidence="7">
    <location>
        <begin position="176"/>
        <end position="208"/>
    </location>
</feature>
<evidence type="ECO:0000256" key="5">
    <source>
        <dbReference type="ARBA" id="ARBA00023175"/>
    </source>
</evidence>
<keyword evidence="1" id="KW-0493">Microtubule</keyword>